<dbReference type="GO" id="GO:0030307">
    <property type="term" value="P:positive regulation of cell growth"/>
    <property type="evidence" value="ECO:0007669"/>
    <property type="project" value="TreeGrafter"/>
</dbReference>
<dbReference type="InterPro" id="IPR004083">
    <property type="entry name" value="Raptor"/>
</dbReference>
<dbReference type="GO" id="GO:0071230">
    <property type="term" value="P:cellular response to amino acid stimulus"/>
    <property type="evidence" value="ECO:0007669"/>
    <property type="project" value="TreeGrafter"/>
</dbReference>
<protein>
    <submittedName>
        <fullName evidence="2">Uncharacterized protein</fullName>
    </submittedName>
</protein>
<gene>
    <name evidence="2" type="ORF">Esi_0122_0033</name>
</gene>
<dbReference type="GO" id="GO:0010506">
    <property type="term" value="P:regulation of autophagy"/>
    <property type="evidence" value="ECO:0007669"/>
    <property type="project" value="TreeGrafter"/>
</dbReference>
<dbReference type="GO" id="GO:0030674">
    <property type="term" value="F:protein-macromolecule adaptor activity"/>
    <property type="evidence" value="ECO:0007669"/>
    <property type="project" value="TreeGrafter"/>
</dbReference>
<dbReference type="STRING" id="2880.D7FIL7"/>
<evidence type="ECO:0000313" key="2">
    <source>
        <dbReference type="EMBL" id="CBJ28835.1"/>
    </source>
</evidence>
<dbReference type="Pfam" id="PF00400">
    <property type="entry name" value="WD40"/>
    <property type="match status" value="1"/>
</dbReference>
<dbReference type="InterPro" id="IPR036322">
    <property type="entry name" value="WD40_repeat_dom_sf"/>
</dbReference>
<name>D7FIL7_ECTSI</name>
<evidence type="ECO:0000256" key="1">
    <source>
        <dbReference type="SAM" id="MobiDB-lite"/>
    </source>
</evidence>
<dbReference type="GO" id="GO:0009267">
    <property type="term" value="P:cellular response to starvation"/>
    <property type="evidence" value="ECO:0007669"/>
    <property type="project" value="TreeGrafter"/>
</dbReference>
<reference evidence="2 3" key="1">
    <citation type="journal article" date="2010" name="Nature">
        <title>The Ectocarpus genome and the independent evolution of multicellularity in brown algae.</title>
        <authorList>
            <person name="Cock J.M."/>
            <person name="Sterck L."/>
            <person name="Rouze P."/>
            <person name="Scornet D."/>
            <person name="Allen A.E."/>
            <person name="Amoutzias G."/>
            <person name="Anthouard V."/>
            <person name="Artiguenave F."/>
            <person name="Aury J.M."/>
            <person name="Badger J.H."/>
            <person name="Beszteri B."/>
            <person name="Billiau K."/>
            <person name="Bonnet E."/>
            <person name="Bothwell J.H."/>
            <person name="Bowler C."/>
            <person name="Boyen C."/>
            <person name="Brownlee C."/>
            <person name="Carrano C.J."/>
            <person name="Charrier B."/>
            <person name="Cho G.Y."/>
            <person name="Coelho S.M."/>
            <person name="Collen J."/>
            <person name="Corre E."/>
            <person name="Da Silva C."/>
            <person name="Delage L."/>
            <person name="Delaroque N."/>
            <person name="Dittami S.M."/>
            <person name="Doulbeau S."/>
            <person name="Elias M."/>
            <person name="Farnham G."/>
            <person name="Gachon C.M."/>
            <person name="Gschloessl B."/>
            <person name="Heesch S."/>
            <person name="Jabbari K."/>
            <person name="Jubin C."/>
            <person name="Kawai H."/>
            <person name="Kimura K."/>
            <person name="Kloareg B."/>
            <person name="Kupper F.C."/>
            <person name="Lang D."/>
            <person name="Le Bail A."/>
            <person name="Leblanc C."/>
            <person name="Lerouge P."/>
            <person name="Lohr M."/>
            <person name="Lopez P.J."/>
            <person name="Martens C."/>
            <person name="Maumus F."/>
            <person name="Michel G."/>
            <person name="Miranda-Saavedra D."/>
            <person name="Morales J."/>
            <person name="Moreau H."/>
            <person name="Motomura T."/>
            <person name="Nagasato C."/>
            <person name="Napoli C.A."/>
            <person name="Nelson D.R."/>
            <person name="Nyvall-Collen P."/>
            <person name="Peters A.F."/>
            <person name="Pommier C."/>
            <person name="Potin P."/>
            <person name="Poulain J."/>
            <person name="Quesneville H."/>
            <person name="Read B."/>
            <person name="Rensing S.A."/>
            <person name="Ritter A."/>
            <person name="Rousvoal S."/>
            <person name="Samanta M."/>
            <person name="Samson G."/>
            <person name="Schroeder D.C."/>
            <person name="Segurens B."/>
            <person name="Strittmatter M."/>
            <person name="Tonon T."/>
            <person name="Tregear J.W."/>
            <person name="Valentin K."/>
            <person name="von Dassow P."/>
            <person name="Yamagishi T."/>
            <person name="Van de Peer Y."/>
            <person name="Wincker P."/>
        </authorList>
    </citation>
    <scope>NUCLEOTIDE SEQUENCE [LARGE SCALE GENOMIC DNA]</scope>
    <source>
        <strain evidence="3">Ec32 / CCAP1310/4</strain>
    </source>
</reference>
<feature type="compositionally biased region" description="Basic and acidic residues" evidence="1">
    <location>
        <begin position="102"/>
        <end position="120"/>
    </location>
</feature>
<dbReference type="AlphaFoldDB" id="D7FIL7"/>
<dbReference type="PANTHER" id="PTHR12848:SF16">
    <property type="entry name" value="REGULATORY-ASSOCIATED PROTEIN OF MTOR"/>
    <property type="match status" value="1"/>
</dbReference>
<dbReference type="SUPFAM" id="SSF50978">
    <property type="entry name" value="WD40 repeat-like"/>
    <property type="match status" value="1"/>
</dbReference>
<keyword evidence="3" id="KW-1185">Reference proteome</keyword>
<accession>D7FIL7</accession>
<organism evidence="2 3">
    <name type="scientific">Ectocarpus siliculosus</name>
    <name type="common">Brown alga</name>
    <name type="synonym">Conferva siliculosa</name>
    <dbReference type="NCBI Taxonomy" id="2880"/>
    <lineage>
        <taxon>Eukaryota</taxon>
        <taxon>Sar</taxon>
        <taxon>Stramenopiles</taxon>
        <taxon>Ochrophyta</taxon>
        <taxon>PX clade</taxon>
        <taxon>Phaeophyceae</taxon>
        <taxon>Ectocarpales</taxon>
        <taxon>Ectocarpaceae</taxon>
        <taxon>Ectocarpus</taxon>
    </lineage>
</organism>
<feature type="compositionally biased region" description="Low complexity" evidence="1">
    <location>
        <begin position="448"/>
        <end position="466"/>
    </location>
</feature>
<dbReference type="EMBL" id="FN647890">
    <property type="protein sequence ID" value="CBJ28835.1"/>
    <property type="molecule type" value="Genomic_DNA"/>
</dbReference>
<dbReference type="SMART" id="SM00320">
    <property type="entry name" value="WD40"/>
    <property type="match status" value="4"/>
</dbReference>
<dbReference type="InParanoid" id="D7FIL7"/>
<feature type="region of interest" description="Disordered" evidence="1">
    <location>
        <begin position="446"/>
        <end position="466"/>
    </location>
</feature>
<dbReference type="OrthoDB" id="10262360at2759"/>
<dbReference type="GO" id="GO:0031929">
    <property type="term" value="P:TOR signaling"/>
    <property type="evidence" value="ECO:0007669"/>
    <property type="project" value="InterPro"/>
</dbReference>
<dbReference type="GO" id="GO:0005737">
    <property type="term" value="C:cytoplasm"/>
    <property type="evidence" value="ECO:0007669"/>
    <property type="project" value="TreeGrafter"/>
</dbReference>
<dbReference type="eggNOG" id="KOG1517">
    <property type="taxonomic scope" value="Eukaryota"/>
</dbReference>
<dbReference type="Gene3D" id="2.130.10.10">
    <property type="entry name" value="YVTN repeat-like/Quinoprotein amine dehydrogenase"/>
    <property type="match status" value="1"/>
</dbReference>
<dbReference type="EMBL" id="FN649745">
    <property type="protein sequence ID" value="CBJ28835.1"/>
    <property type="molecule type" value="Genomic_DNA"/>
</dbReference>
<dbReference type="GO" id="GO:0031931">
    <property type="term" value="C:TORC1 complex"/>
    <property type="evidence" value="ECO:0007669"/>
    <property type="project" value="InterPro"/>
</dbReference>
<dbReference type="PANTHER" id="PTHR12848">
    <property type="entry name" value="REGULATORY-ASSOCIATED PROTEIN OF MTOR"/>
    <property type="match status" value="1"/>
</dbReference>
<sequence>MLHSFYKWSCREFSEPVTPPPAPVVPDVVDLAAPGKKHQQHQQVQQQGGAADFFAGLSPGRGPAAAWGGEAAAVGMMSVGGSMGNPAMPPLSSSPYFAQQYEEDKQSAHEARKEQELQRQKRELQELRERQLLLQHHRHEPVDSLSYEGGHHLHGSFSNRNRKGTRMTSVSWINETDISLLLTAAGDGVVRVWGDVMEAGADEGRSPDLVTAFRALPDLEQNPGGPGLATHWQQRRGLLSAAGASRHLNVWDMGSEQMWKQWEVPEQCNVSALRAPSDNSPGPLGGWMIAAGMTDGNVLLYDARERGVSAVHKMNRLRNYVVDLFFPEEGTGHDILTGYSNGSIMTQDIRKASDDKFMPHHCKAQQTAMTCITMHPRVPVLATGSHKQFINIITPRGDLMSRIKEHSGFFDQRLGCVTALAFHPNKLLLAAGASDPVVSIFAHKEGTSSSTKSAYSPASASSHQRR</sequence>
<dbReference type="InterPro" id="IPR001680">
    <property type="entry name" value="WD40_rpt"/>
</dbReference>
<dbReference type="Proteomes" id="UP000002630">
    <property type="component" value="Linkage Group LG20"/>
</dbReference>
<evidence type="ECO:0000313" key="3">
    <source>
        <dbReference type="Proteomes" id="UP000002630"/>
    </source>
</evidence>
<dbReference type="InterPro" id="IPR015943">
    <property type="entry name" value="WD40/YVTN_repeat-like_dom_sf"/>
</dbReference>
<proteinExistence type="predicted"/>
<feature type="region of interest" description="Disordered" evidence="1">
    <location>
        <begin position="101"/>
        <end position="120"/>
    </location>
</feature>